<dbReference type="Proteomes" id="UP000320042">
    <property type="component" value="Unassembled WGS sequence"/>
</dbReference>
<keyword evidence="1" id="KW-0808">Transferase</keyword>
<dbReference type="GO" id="GO:0016740">
    <property type="term" value="F:transferase activity"/>
    <property type="evidence" value="ECO:0007669"/>
    <property type="project" value="UniProtKB-KW"/>
</dbReference>
<dbReference type="AlphaFoldDB" id="A0A563U861"/>
<keyword evidence="2" id="KW-1185">Reference proteome</keyword>
<accession>A0A563U861</accession>
<comment type="caution">
    <text evidence="1">The sequence shown here is derived from an EMBL/GenBank/DDBJ whole genome shotgun (WGS) entry which is preliminary data.</text>
</comment>
<dbReference type="Gene3D" id="3.40.50.2000">
    <property type="entry name" value="Glycogen Phosphorylase B"/>
    <property type="match status" value="1"/>
</dbReference>
<proteinExistence type="predicted"/>
<dbReference type="SUPFAM" id="SSF53756">
    <property type="entry name" value="UDP-Glycosyltransferase/glycogen phosphorylase"/>
    <property type="match status" value="1"/>
</dbReference>
<protein>
    <submittedName>
        <fullName evidence="1">Glycosyltransferase family 4 protein</fullName>
    </submittedName>
</protein>
<sequence length="388" mass="42972">MSVSNHHGGGLTLQRILGKSLDDISAFIYVDRFANDLPVAEQYAERSVYVEPIWQSDKVRKAIGNTMAASLGRKISMVQRYASAAARRIDKRFEQGTELLGLICPQGANSLYTLEGLKAIRPVKYMSWVMDDHLLKYKNGQWEYPRGVEAVFAKHLREAEHVFVISPVMQQFYKDRFGINSTVLFGSANPMTDNAVPTIKESGPIKIGYFGAVAGWQTDVLQAAGQAITGTDIRLDIYSGVDRLPANLSLSGIKFKGKVAAADVLKTMQQYNALLLPISFTEKFRHMSEFNIATKMSESLASGVPVVAVGPPYAAMIDYLFKNNAAVIITSNRHEDILNGLDTLKRGDNLKNILNNAARLVNSETGDAPMQKRWQQVLDTFKQEATAF</sequence>
<dbReference type="RefSeq" id="WP_146382537.1">
    <property type="nucleotide sequence ID" value="NZ_VOEJ01000006.1"/>
</dbReference>
<organism evidence="1 2">
    <name type="scientific">Mucilaginibacter pallidiroseus</name>
    <dbReference type="NCBI Taxonomy" id="2599295"/>
    <lineage>
        <taxon>Bacteria</taxon>
        <taxon>Pseudomonadati</taxon>
        <taxon>Bacteroidota</taxon>
        <taxon>Sphingobacteriia</taxon>
        <taxon>Sphingobacteriales</taxon>
        <taxon>Sphingobacteriaceae</taxon>
        <taxon>Mucilaginibacter</taxon>
    </lineage>
</organism>
<name>A0A563U861_9SPHI</name>
<evidence type="ECO:0000313" key="1">
    <source>
        <dbReference type="EMBL" id="TWR27571.1"/>
    </source>
</evidence>
<dbReference type="OrthoDB" id="1100717at2"/>
<evidence type="ECO:0000313" key="2">
    <source>
        <dbReference type="Proteomes" id="UP000320042"/>
    </source>
</evidence>
<dbReference type="EMBL" id="VOEJ01000006">
    <property type="protein sequence ID" value="TWR27571.1"/>
    <property type="molecule type" value="Genomic_DNA"/>
</dbReference>
<reference evidence="1 2" key="1">
    <citation type="submission" date="2019-07" db="EMBL/GenBank/DDBJ databases">
        <authorList>
            <person name="Kim J."/>
        </authorList>
    </citation>
    <scope>NUCLEOTIDE SEQUENCE [LARGE SCALE GENOMIC DNA]</scope>
    <source>
        <strain evidence="2">dk17</strain>
    </source>
</reference>
<gene>
    <name evidence="1" type="ORF">FPZ43_13960</name>
</gene>